<dbReference type="EMBL" id="CP157400">
    <property type="protein sequence ID" value="XBS07620.1"/>
    <property type="molecule type" value="Genomic_DNA"/>
</dbReference>
<reference evidence="1" key="1">
    <citation type="submission" date="2014-02" db="EMBL/GenBank/DDBJ databases">
        <authorList>
            <person name="Zhao D."/>
            <person name="Dong X."/>
            <person name="Li Y."/>
            <person name="Lv L."/>
            <person name="Zhao D."/>
            <person name="Gao Y."/>
            <person name="Wang Y."/>
            <person name="Li Y."/>
        </authorList>
    </citation>
    <scope>NUCLEOTIDE SEQUENCE</scope>
    <source>
        <strain evidence="1">CGMCC 7049</strain>
    </source>
</reference>
<accession>A0AAU7NJ29</accession>
<reference evidence="1" key="2">
    <citation type="submission" date="2024-05" db="EMBL/GenBank/DDBJ databases">
        <authorList>
            <person name="Chen H."/>
        </authorList>
    </citation>
    <scope>NUCLEOTIDE SEQUENCE</scope>
    <source>
        <strain evidence="1">CGMCC 7049</strain>
    </source>
</reference>
<sequence>MKMVKITEDLYLNSDFIKYVEADGEESTLVTVISGGTFSLDLPIKKVLDAISGSEEHSFIGYKKLKNKDLLQKVYVDVNNFKQS</sequence>
<protein>
    <submittedName>
        <fullName evidence="1">Uncharacterized protein</fullName>
    </submittedName>
</protein>
<name>A0AAU7NJ29_PEDPE</name>
<gene>
    <name evidence="1" type="ORF">BB06_05130</name>
</gene>
<dbReference type="AlphaFoldDB" id="A0AAU7NJ29"/>
<dbReference type="RefSeq" id="WP_036676087.1">
    <property type="nucleotide sequence ID" value="NZ_CP157400.1"/>
</dbReference>
<evidence type="ECO:0000313" key="1">
    <source>
        <dbReference type="EMBL" id="XBS07620.1"/>
    </source>
</evidence>
<proteinExistence type="predicted"/>
<organism evidence="1">
    <name type="scientific">Pediococcus pentosaceus CGMCC 7049</name>
    <dbReference type="NCBI Taxonomy" id="1460385"/>
    <lineage>
        <taxon>Bacteria</taxon>
        <taxon>Bacillati</taxon>
        <taxon>Bacillota</taxon>
        <taxon>Bacilli</taxon>
        <taxon>Lactobacillales</taxon>
        <taxon>Lactobacillaceae</taxon>
        <taxon>Pediococcus</taxon>
    </lineage>
</organism>